<dbReference type="EMBL" id="LVZM01006817">
    <property type="protein sequence ID" value="OUC46428.1"/>
    <property type="molecule type" value="Genomic_DNA"/>
</dbReference>
<feature type="domain" description="FERM" evidence="1">
    <location>
        <begin position="1"/>
        <end position="91"/>
    </location>
</feature>
<dbReference type="InterPro" id="IPR019748">
    <property type="entry name" value="FERM_central"/>
</dbReference>
<dbReference type="CDD" id="cd14473">
    <property type="entry name" value="FERM_B-lobe"/>
    <property type="match status" value="1"/>
</dbReference>
<dbReference type="GO" id="GO:0030036">
    <property type="term" value="P:actin cytoskeleton organization"/>
    <property type="evidence" value="ECO:0007669"/>
    <property type="project" value="TreeGrafter"/>
</dbReference>
<dbReference type="Proteomes" id="UP000243006">
    <property type="component" value="Unassembled WGS sequence"/>
</dbReference>
<dbReference type="PANTHER" id="PTHR19981:SF1">
    <property type="entry name" value="RHEA, ISOFORM B"/>
    <property type="match status" value="1"/>
</dbReference>
<sequence>VNWIDHSKTLREQGVDENETVLLRRKFFFSDQNIDSRDPVQLNLLYVQCRDGILDGTHPVTKDEAVQFASFQCQIQFGDYVEAKHRQGFLE</sequence>
<dbReference type="SUPFAM" id="SSF47031">
    <property type="entry name" value="Second domain of FERM"/>
    <property type="match status" value="1"/>
</dbReference>
<evidence type="ECO:0000313" key="2">
    <source>
        <dbReference type="EMBL" id="OUC46428.1"/>
    </source>
</evidence>
<dbReference type="Gene3D" id="1.20.80.10">
    <property type="match status" value="1"/>
</dbReference>
<dbReference type="PROSITE" id="PS50057">
    <property type="entry name" value="FERM_3"/>
    <property type="match status" value="1"/>
</dbReference>
<dbReference type="InterPro" id="IPR035963">
    <property type="entry name" value="FERM_2"/>
</dbReference>
<gene>
    <name evidence="2" type="ORF">D917_07731</name>
</gene>
<dbReference type="InterPro" id="IPR019747">
    <property type="entry name" value="FERM_CS"/>
</dbReference>
<dbReference type="GO" id="GO:0005925">
    <property type="term" value="C:focal adhesion"/>
    <property type="evidence" value="ECO:0007669"/>
    <property type="project" value="TreeGrafter"/>
</dbReference>
<protein>
    <submittedName>
        <fullName evidence="2">FERM central domain protein</fullName>
    </submittedName>
</protein>
<proteinExistence type="predicted"/>
<name>A0A1Y3ETP0_9BILA</name>
<evidence type="ECO:0000259" key="1">
    <source>
        <dbReference type="PROSITE" id="PS50057"/>
    </source>
</evidence>
<dbReference type="GO" id="GO:0005178">
    <property type="term" value="F:integrin binding"/>
    <property type="evidence" value="ECO:0007669"/>
    <property type="project" value="TreeGrafter"/>
</dbReference>
<dbReference type="AlphaFoldDB" id="A0A1Y3ETP0"/>
<dbReference type="InterPro" id="IPR014352">
    <property type="entry name" value="FERM/acyl-CoA-bd_prot_sf"/>
</dbReference>
<dbReference type="PANTHER" id="PTHR19981">
    <property type="entry name" value="TALIN"/>
    <property type="match status" value="1"/>
</dbReference>
<dbReference type="PROSITE" id="PS00660">
    <property type="entry name" value="FERM_1"/>
    <property type="match status" value="1"/>
</dbReference>
<reference evidence="2 3" key="1">
    <citation type="submission" date="2015-04" db="EMBL/GenBank/DDBJ databases">
        <title>Draft genome of the roundworm Trichinella nativa.</title>
        <authorList>
            <person name="Mitreva M."/>
        </authorList>
    </citation>
    <scope>NUCLEOTIDE SEQUENCE [LARGE SCALE GENOMIC DNA]</scope>
    <source>
        <strain evidence="2 3">ISS45</strain>
    </source>
</reference>
<dbReference type="Gene3D" id="3.10.20.90">
    <property type="entry name" value="Phosphatidylinositol 3-kinase Catalytic Subunit, Chain A, domain 1"/>
    <property type="match status" value="1"/>
</dbReference>
<comment type="caution">
    <text evidence="2">The sequence shown here is derived from an EMBL/GenBank/DDBJ whole genome shotgun (WGS) entry which is preliminary data.</text>
</comment>
<dbReference type="InterPro" id="IPR000299">
    <property type="entry name" value="FERM_domain"/>
</dbReference>
<accession>A0A1Y3ETP0</accession>
<organism evidence="2 3">
    <name type="scientific">Trichinella nativa</name>
    <dbReference type="NCBI Taxonomy" id="6335"/>
    <lineage>
        <taxon>Eukaryota</taxon>
        <taxon>Metazoa</taxon>
        <taxon>Ecdysozoa</taxon>
        <taxon>Nematoda</taxon>
        <taxon>Enoplea</taxon>
        <taxon>Dorylaimia</taxon>
        <taxon>Trichinellida</taxon>
        <taxon>Trichinellidae</taxon>
        <taxon>Trichinella</taxon>
    </lineage>
</organism>
<dbReference type="GO" id="GO:0098609">
    <property type="term" value="P:cell-cell adhesion"/>
    <property type="evidence" value="ECO:0007669"/>
    <property type="project" value="TreeGrafter"/>
</dbReference>
<dbReference type="GO" id="GO:0005886">
    <property type="term" value="C:plasma membrane"/>
    <property type="evidence" value="ECO:0007669"/>
    <property type="project" value="TreeGrafter"/>
</dbReference>
<evidence type="ECO:0000313" key="3">
    <source>
        <dbReference type="Proteomes" id="UP000243006"/>
    </source>
</evidence>
<dbReference type="GO" id="GO:0005737">
    <property type="term" value="C:cytoplasm"/>
    <property type="evidence" value="ECO:0007669"/>
    <property type="project" value="TreeGrafter"/>
</dbReference>
<dbReference type="Pfam" id="PF00373">
    <property type="entry name" value="FERM_M"/>
    <property type="match status" value="1"/>
</dbReference>
<feature type="non-terminal residue" evidence="2">
    <location>
        <position position="1"/>
    </location>
</feature>